<evidence type="ECO:0000313" key="2">
    <source>
        <dbReference type="EMBL" id="RVW38185.1"/>
    </source>
</evidence>
<feature type="domain" description="Reverse transcriptase Ty1/copia-type" evidence="1">
    <location>
        <begin position="347"/>
        <end position="590"/>
    </location>
</feature>
<dbReference type="SUPFAM" id="SSF56672">
    <property type="entry name" value="DNA/RNA polymerases"/>
    <property type="match status" value="1"/>
</dbReference>
<dbReference type="Pfam" id="PF07727">
    <property type="entry name" value="RVT_2"/>
    <property type="match status" value="1"/>
</dbReference>
<evidence type="ECO:0000313" key="3">
    <source>
        <dbReference type="Proteomes" id="UP000288805"/>
    </source>
</evidence>
<organism evidence="2 3">
    <name type="scientific">Vitis vinifera</name>
    <name type="common">Grape</name>
    <dbReference type="NCBI Taxonomy" id="29760"/>
    <lineage>
        <taxon>Eukaryota</taxon>
        <taxon>Viridiplantae</taxon>
        <taxon>Streptophyta</taxon>
        <taxon>Embryophyta</taxon>
        <taxon>Tracheophyta</taxon>
        <taxon>Spermatophyta</taxon>
        <taxon>Magnoliopsida</taxon>
        <taxon>eudicotyledons</taxon>
        <taxon>Gunneridae</taxon>
        <taxon>Pentapetalae</taxon>
        <taxon>rosids</taxon>
        <taxon>Vitales</taxon>
        <taxon>Vitaceae</taxon>
        <taxon>Viteae</taxon>
        <taxon>Vitis</taxon>
    </lineage>
</organism>
<proteinExistence type="predicted"/>
<dbReference type="PANTHER" id="PTHR43383:SF2">
    <property type="entry name" value="AMIDOHYDROLASE 2 FAMILY PROTEIN"/>
    <property type="match status" value="1"/>
</dbReference>
<name>A0A438DRR5_VITVI</name>
<dbReference type="AlphaFoldDB" id="A0A438DRR5"/>
<reference evidence="2 3" key="1">
    <citation type="journal article" date="2018" name="PLoS Genet.">
        <title>Population sequencing reveals clonal diversity and ancestral inbreeding in the grapevine cultivar Chardonnay.</title>
        <authorList>
            <person name="Roach M.J."/>
            <person name="Johnson D.L."/>
            <person name="Bohlmann J."/>
            <person name="van Vuuren H.J."/>
            <person name="Jones S.J."/>
            <person name="Pretorius I.S."/>
            <person name="Schmidt S.A."/>
            <person name="Borneman A.R."/>
        </authorList>
    </citation>
    <scope>NUCLEOTIDE SEQUENCE [LARGE SCALE GENOMIC DNA]</scope>
    <source>
        <strain evidence="3">cv. Chardonnay</strain>
        <tissue evidence="2">Leaf</tissue>
    </source>
</reference>
<dbReference type="InterPro" id="IPR013103">
    <property type="entry name" value="RVT_2"/>
</dbReference>
<evidence type="ECO:0000259" key="1">
    <source>
        <dbReference type="Pfam" id="PF07727"/>
    </source>
</evidence>
<accession>A0A438DRR5</accession>
<protein>
    <submittedName>
        <fullName evidence="2">Retrovirus-related Pol polyprotein from transposon RE1</fullName>
    </submittedName>
</protein>
<dbReference type="InterPro" id="IPR043502">
    <property type="entry name" value="DNA/RNA_pol_sf"/>
</dbReference>
<dbReference type="PANTHER" id="PTHR43383">
    <property type="entry name" value="NODULIN 6"/>
    <property type="match status" value="1"/>
</dbReference>
<dbReference type="Proteomes" id="UP000288805">
    <property type="component" value="Unassembled WGS sequence"/>
</dbReference>
<gene>
    <name evidence="2" type="primary">RE1_1151</name>
    <name evidence="2" type="ORF">CK203_106213</name>
</gene>
<dbReference type="EMBL" id="QGNW01001512">
    <property type="protein sequence ID" value="RVW38185.1"/>
    <property type="molecule type" value="Genomic_DNA"/>
</dbReference>
<comment type="caution">
    <text evidence="2">The sequence shown here is derived from an EMBL/GenBank/DDBJ whole genome shotgun (WGS) entry which is preliminary data.</text>
</comment>
<sequence length="599" mass="68271">MHVPSYCQGHLGCDPTNGDKDQVSEDATILKDFIEQDRVYDFLVGLNLEFDQVRIQILGKQENMDSSAMVAGSGNNSATNMERVLVSGNGRSSKPKTQNRDYKDNLWCTYCKKAHHTRKFPFSIGLNVLDITFANSWVIDSGIGDVKISPSLMLKNVHHDEDSGRMIGHAREWDRLYYLKAPNVTFHEQESYFTIPYLQGKNSFELVLPDQPEPVPENPKSAPENVRFDKVFSRKKTVVPKSVQVQDFNLNSKNKITISNPSLQSESHVNNDDQDLPIAVRKGIRECTNQPLYPLTHFLSFKKFSPSHKAFLVSLNTISIPTTVSEALTNEKWKQAMNMEMKALEKNKTWELVKLPTGKKLVGCKWVYTMKFRVDGLIERYKARLVAKGYTQTYEIDYQETFVPVAKMNTVRVLLSLATNYNWDLQQFDVKNAFLHGELEEEIYMEVSPSYDNNLTAHIVCKLKKVLYGLNQSPQAWFGRFARVMITMGYRQSQGDHMLFIKHSSLGGLTALLVYVDDIIVTGNYDKERWVLNQCLAKEFEIKALGRLKYFLGIEVAHSKQGIFISQQKYVTDLLKETGKTACKPASTPIDPNLRLGEA</sequence>